<comment type="caution">
    <text evidence="6">The sequence shown here is derived from an EMBL/GenBank/DDBJ whole genome shotgun (WGS) entry which is preliminary data.</text>
</comment>
<dbReference type="Pfam" id="PF11935">
    <property type="entry name" value="SYMPK_PTA1_N"/>
    <property type="match status" value="1"/>
</dbReference>
<dbReference type="PANTHER" id="PTHR15245:SF20">
    <property type="entry name" value="SYMPLEKIN"/>
    <property type="match status" value="1"/>
</dbReference>
<evidence type="ECO:0000256" key="2">
    <source>
        <dbReference type="ARBA" id="ARBA00022664"/>
    </source>
</evidence>
<evidence type="ECO:0000256" key="1">
    <source>
        <dbReference type="ARBA" id="ARBA00004123"/>
    </source>
</evidence>
<feature type="compositionally biased region" description="Pro residues" evidence="4">
    <location>
        <begin position="415"/>
        <end position="425"/>
    </location>
</feature>
<sequence>MATTEKKSVAEQLAVLEHARKAVLTEPNYWSSVVPSILPITTPNNAVEVRRWGADFLAEAAATPAVPNRVKEDVCLKILTTLRILIEEDNLDEMIMRSVILAAASVYPFVVRWIASNAHDNDTWETMQAIKSRILRIWDGARTPVRLCCIKFAQRVVLAQTASNGGEAKQLGLDVSLNIIPPNHTLLDPRHLEAEATGLLDRMLGILQDNSSDAVLVDATLNTLSVLIRTRPATSGRIVNTVLNFNPLKLASSQQPLTPKAKVLIKSMEKTTRMLLIHITKRDPQNPMNPRIQQHVERLMRSRIELLDEGGTRKRALLPQPDAPVVTAKRQKLDEVRPVARLEIPPLGPGPHSLGALFTISTHPGIGQFDGTIIPSALAARISVTTLATLPVELLNQAIAGVRDRLAQAATAQSLPPPAAVPLPLNPQTSPLDVEDDDDDYEPDFYPAEDNEQILNKLDNAPGEVPPAQESETVGARATLGAFKLPPPPALDPSLAARVGQVAAQRVFTPLHTLEESTALRKAKAGINRLAASSFDRDSWLTVIMRIATRGIAGLEDNVKLEDTTSLTHAATAAATPPSLSDNIRELLYNYVLEDFRRRIDVAIAWLCEEWYADRLAQRSYPDANQVLHYEKWALRLVDGILPYLAPQDKVLIRFLGEIPELSRTLLNRVKSLCRDPSTVQLALTSLLYLVMMKPPARETALDVVADIWIEYEDARQLAGKYLVKWRPGFVESQSKGLEAGGVAIAA</sequence>
<evidence type="ECO:0000259" key="5">
    <source>
        <dbReference type="Pfam" id="PF11935"/>
    </source>
</evidence>
<dbReference type="Gene3D" id="1.25.10.10">
    <property type="entry name" value="Leucine-rich Repeat Variant"/>
    <property type="match status" value="1"/>
</dbReference>
<accession>A0A420Y7D1</accession>
<dbReference type="InterPro" id="IPR021850">
    <property type="entry name" value="Symplekin/Pta1"/>
</dbReference>
<evidence type="ECO:0000313" key="6">
    <source>
        <dbReference type="EMBL" id="RKU43796.1"/>
    </source>
</evidence>
<keyword evidence="7" id="KW-1185">Reference proteome</keyword>
<dbReference type="PANTHER" id="PTHR15245">
    <property type="entry name" value="SYMPLEKIN-RELATED"/>
    <property type="match status" value="1"/>
</dbReference>
<feature type="domain" description="Symplekin/Pta1 N-terminal" evidence="5">
    <location>
        <begin position="93"/>
        <end position="308"/>
    </location>
</feature>
<reference evidence="6 7" key="1">
    <citation type="submission" date="2018-08" db="EMBL/GenBank/DDBJ databases">
        <title>Draft genome of the lignicolous fungus Coniochaeta pulveracea.</title>
        <authorList>
            <person name="Borstlap C.J."/>
            <person name="De Witt R.N."/>
            <person name="Botha A."/>
            <person name="Volschenk H."/>
        </authorList>
    </citation>
    <scope>NUCLEOTIDE SEQUENCE [LARGE SCALE GENOMIC DNA]</scope>
    <source>
        <strain evidence="6 7">CAB683</strain>
    </source>
</reference>
<dbReference type="GO" id="GO:0005847">
    <property type="term" value="C:mRNA cleavage and polyadenylation specificity factor complex"/>
    <property type="evidence" value="ECO:0007669"/>
    <property type="project" value="TreeGrafter"/>
</dbReference>
<keyword evidence="3" id="KW-0539">Nucleus</keyword>
<comment type="subcellular location">
    <subcellularLocation>
        <location evidence="1">Nucleus</location>
    </subcellularLocation>
</comment>
<evidence type="ECO:0000256" key="4">
    <source>
        <dbReference type="SAM" id="MobiDB-lite"/>
    </source>
</evidence>
<dbReference type="EMBL" id="QVQW01000038">
    <property type="protein sequence ID" value="RKU43796.1"/>
    <property type="molecule type" value="Genomic_DNA"/>
</dbReference>
<protein>
    <recommendedName>
        <fullName evidence="5">Symplekin/Pta1 N-terminal domain-containing protein</fullName>
    </recommendedName>
</protein>
<dbReference type="InterPro" id="IPR032460">
    <property type="entry name" value="Symplekin/Pta1_N"/>
</dbReference>
<evidence type="ECO:0000313" key="7">
    <source>
        <dbReference type="Proteomes" id="UP000275385"/>
    </source>
</evidence>
<evidence type="ECO:0000256" key="3">
    <source>
        <dbReference type="ARBA" id="ARBA00023242"/>
    </source>
</evidence>
<organism evidence="6 7">
    <name type="scientific">Coniochaeta pulveracea</name>
    <dbReference type="NCBI Taxonomy" id="177199"/>
    <lineage>
        <taxon>Eukaryota</taxon>
        <taxon>Fungi</taxon>
        <taxon>Dikarya</taxon>
        <taxon>Ascomycota</taxon>
        <taxon>Pezizomycotina</taxon>
        <taxon>Sordariomycetes</taxon>
        <taxon>Sordariomycetidae</taxon>
        <taxon>Coniochaetales</taxon>
        <taxon>Coniochaetaceae</taxon>
        <taxon>Coniochaeta</taxon>
    </lineage>
</organism>
<dbReference type="Proteomes" id="UP000275385">
    <property type="component" value="Unassembled WGS sequence"/>
</dbReference>
<dbReference type="AlphaFoldDB" id="A0A420Y7D1"/>
<name>A0A420Y7D1_9PEZI</name>
<dbReference type="OrthoDB" id="331600at2759"/>
<feature type="region of interest" description="Disordered" evidence="4">
    <location>
        <begin position="410"/>
        <end position="437"/>
    </location>
</feature>
<keyword evidence="2" id="KW-0507">mRNA processing</keyword>
<proteinExistence type="predicted"/>
<dbReference type="InterPro" id="IPR011989">
    <property type="entry name" value="ARM-like"/>
</dbReference>
<gene>
    <name evidence="6" type="ORF">DL546_005693</name>
</gene>
<dbReference type="STRING" id="177199.A0A420Y7D1"/>
<dbReference type="GO" id="GO:0006397">
    <property type="term" value="P:mRNA processing"/>
    <property type="evidence" value="ECO:0007669"/>
    <property type="project" value="UniProtKB-KW"/>
</dbReference>